<dbReference type="STRING" id="458233.MCCL_0443"/>
<protein>
    <submittedName>
        <fullName evidence="2">Uncharacterized protein</fullName>
    </submittedName>
</protein>
<name>B9EA89_MACCJ</name>
<accession>B9EA89</accession>
<dbReference type="PANTHER" id="PTHR35146">
    <property type="entry name" value="UPF0178 PROTEIN YAII"/>
    <property type="match status" value="1"/>
</dbReference>
<dbReference type="Pfam" id="PF02639">
    <property type="entry name" value="DUF188"/>
    <property type="match status" value="1"/>
</dbReference>
<dbReference type="Proteomes" id="UP000001383">
    <property type="component" value="Chromosome"/>
</dbReference>
<dbReference type="AlphaFoldDB" id="B9EA89"/>
<dbReference type="HOGENOM" id="CLU_106619_0_0_9"/>
<dbReference type="InterPro" id="IPR003791">
    <property type="entry name" value="UPF0178"/>
</dbReference>
<gene>
    <name evidence="2" type="ordered locus">MCCL_0443</name>
</gene>
<evidence type="ECO:0000256" key="1">
    <source>
        <dbReference type="ARBA" id="ARBA00008522"/>
    </source>
</evidence>
<dbReference type="KEGG" id="mcl:MCCL_0443"/>
<sequence length="179" mass="20504">MHKSIMMKILVMHSFLNNIENRWPKKLADVNYKIIIDADSSPVIDETVHIALRHHIEVILVKDYAHYSSKIYGSDVRSIYVDTSSDSADYKILSLVDKGDIVITGDYGLASIVINKALVMHHTGFIYTQSNLDALLITRYINHESRKMNKRIKGPSKFTTSDRMKFKTTLEQIITSPNY</sequence>
<evidence type="ECO:0000313" key="2">
    <source>
        <dbReference type="EMBL" id="BAH17150.1"/>
    </source>
</evidence>
<organism evidence="2 3">
    <name type="scientific">Macrococcus caseolyticus (strain JCSC5402)</name>
    <name type="common">Macrococcoides caseolyticum</name>
    <dbReference type="NCBI Taxonomy" id="458233"/>
    <lineage>
        <taxon>Bacteria</taxon>
        <taxon>Bacillati</taxon>
        <taxon>Bacillota</taxon>
        <taxon>Bacilli</taxon>
        <taxon>Bacillales</taxon>
        <taxon>Staphylococcaceae</taxon>
        <taxon>Macrococcoides</taxon>
    </lineage>
</organism>
<dbReference type="EMBL" id="AP009484">
    <property type="protein sequence ID" value="BAH17150.1"/>
    <property type="molecule type" value="Genomic_DNA"/>
</dbReference>
<dbReference type="eggNOG" id="COG1671">
    <property type="taxonomic scope" value="Bacteria"/>
</dbReference>
<comment type="similarity">
    <text evidence="1">Belongs to the UPF0178 family.</text>
</comment>
<proteinExistence type="inferred from homology"/>
<dbReference type="PANTHER" id="PTHR35146:SF1">
    <property type="entry name" value="UPF0178 PROTEIN YAII"/>
    <property type="match status" value="1"/>
</dbReference>
<reference evidence="2 3" key="1">
    <citation type="journal article" date="2009" name="J. Bacteriol.">
        <title>Complete genome sequence of Macrococcus caseolyticus strain JCSCS5402, reflecting the ancestral genome of the human-pathogenic staphylococci.</title>
        <authorList>
            <person name="Baba T."/>
            <person name="Kuwahara-Arai K."/>
            <person name="Uchiyama I."/>
            <person name="Takeuchi F."/>
            <person name="Ito T."/>
            <person name="Hiramatsu K."/>
        </authorList>
    </citation>
    <scope>NUCLEOTIDE SEQUENCE [LARGE SCALE GENOMIC DNA]</scope>
    <source>
        <strain evidence="2 3">JCSC5402</strain>
    </source>
</reference>
<evidence type="ECO:0000313" key="3">
    <source>
        <dbReference type="Proteomes" id="UP000001383"/>
    </source>
</evidence>